<evidence type="ECO:0000313" key="1">
    <source>
        <dbReference type="EMBL" id="SUZ71238.1"/>
    </source>
</evidence>
<sequence>VDELQCPACGERDGLLGHRRGDLIDVTCEACGQQWVRDPNAIPDCDRCGGADMEGAVKAIVEKSRGSQLSIVATQVVYLCRSCDERVLASYRVGRSPLMPDQLPTE</sequence>
<gene>
    <name evidence="1" type="ORF">METZ01_LOCUS24092</name>
</gene>
<name>A0A381PXD5_9ZZZZ</name>
<dbReference type="AlphaFoldDB" id="A0A381PXD5"/>
<accession>A0A381PXD5</accession>
<organism evidence="1">
    <name type="scientific">marine metagenome</name>
    <dbReference type="NCBI Taxonomy" id="408172"/>
    <lineage>
        <taxon>unclassified sequences</taxon>
        <taxon>metagenomes</taxon>
        <taxon>ecological metagenomes</taxon>
    </lineage>
</organism>
<protein>
    <submittedName>
        <fullName evidence="1">Uncharacterized protein</fullName>
    </submittedName>
</protein>
<reference evidence="1" key="1">
    <citation type="submission" date="2018-05" db="EMBL/GenBank/DDBJ databases">
        <authorList>
            <person name="Lanie J.A."/>
            <person name="Ng W.-L."/>
            <person name="Kazmierczak K.M."/>
            <person name="Andrzejewski T.M."/>
            <person name="Davidsen T.M."/>
            <person name="Wayne K.J."/>
            <person name="Tettelin H."/>
            <person name="Glass J.I."/>
            <person name="Rusch D."/>
            <person name="Podicherti R."/>
            <person name="Tsui H.-C.T."/>
            <person name="Winkler M.E."/>
        </authorList>
    </citation>
    <scope>NUCLEOTIDE SEQUENCE</scope>
</reference>
<feature type="non-terminal residue" evidence="1">
    <location>
        <position position="1"/>
    </location>
</feature>
<proteinExistence type="predicted"/>
<dbReference type="EMBL" id="UINC01001116">
    <property type="protein sequence ID" value="SUZ71238.1"/>
    <property type="molecule type" value="Genomic_DNA"/>
</dbReference>